<dbReference type="OrthoDB" id="1633110at2"/>
<protein>
    <submittedName>
        <fullName evidence="3">Uncharacterized protein</fullName>
    </submittedName>
</protein>
<feature type="compositionally biased region" description="Basic and acidic residues" evidence="1">
    <location>
        <begin position="55"/>
        <end position="83"/>
    </location>
</feature>
<organism evidence="3 4">
    <name type="scientific">Streptomyces subrutilus</name>
    <dbReference type="NCBI Taxonomy" id="36818"/>
    <lineage>
        <taxon>Bacteria</taxon>
        <taxon>Bacillati</taxon>
        <taxon>Actinomycetota</taxon>
        <taxon>Actinomycetes</taxon>
        <taxon>Kitasatosporales</taxon>
        <taxon>Streptomycetaceae</taxon>
        <taxon>Streptomyces</taxon>
    </lineage>
</organism>
<dbReference type="EMBL" id="CP023701">
    <property type="protein sequence ID" value="QEU81367.1"/>
    <property type="molecule type" value="Genomic_DNA"/>
</dbReference>
<sequence length="83" mass="9243">MLNRNENEVMCRAYDDSDGEWIVNPMSIEPKPRKTDPYPCSTTGRIGRDGAPGPVRRDDAGVIPDQADRVHPPARRDTAGQRP</sequence>
<reference evidence="2" key="1">
    <citation type="journal article" date="2014" name="Int. J. Syst. Evol. Microbiol.">
        <title>Complete genome sequence of Corynebacterium casei LMG S-19264T (=DSM 44701T), isolated from a smear-ripened cheese.</title>
        <authorList>
            <consortium name="US DOE Joint Genome Institute (JGI-PGF)"/>
            <person name="Walter F."/>
            <person name="Albersmeier A."/>
            <person name="Kalinowski J."/>
            <person name="Ruckert C."/>
        </authorList>
    </citation>
    <scope>NUCLEOTIDE SEQUENCE</scope>
    <source>
        <strain evidence="2">JCM 4834</strain>
    </source>
</reference>
<proteinExistence type="predicted"/>
<reference evidence="2" key="3">
    <citation type="submission" date="2020-09" db="EMBL/GenBank/DDBJ databases">
        <authorList>
            <person name="Sun Q."/>
            <person name="Ohkuma M."/>
        </authorList>
    </citation>
    <scope>NUCLEOTIDE SEQUENCE</scope>
    <source>
        <strain evidence="2">JCM 4834</strain>
    </source>
</reference>
<evidence type="ECO:0000256" key="1">
    <source>
        <dbReference type="SAM" id="MobiDB-lite"/>
    </source>
</evidence>
<dbReference type="EMBL" id="BMVX01000025">
    <property type="protein sequence ID" value="GGZ87401.1"/>
    <property type="molecule type" value="Genomic_DNA"/>
</dbReference>
<reference evidence="3 4" key="2">
    <citation type="submission" date="2017-09" db="EMBL/GenBank/DDBJ databases">
        <authorList>
            <person name="Lee N."/>
            <person name="Cho B.-K."/>
        </authorList>
    </citation>
    <scope>NUCLEOTIDE SEQUENCE [LARGE SCALE GENOMIC DNA]</scope>
    <source>
        <strain evidence="3 4">ATCC 27467</strain>
    </source>
</reference>
<evidence type="ECO:0000313" key="3">
    <source>
        <dbReference type="EMBL" id="QEU81367.1"/>
    </source>
</evidence>
<accession>A0A5P2UX77</accession>
<evidence type="ECO:0000313" key="2">
    <source>
        <dbReference type="EMBL" id="GGZ87401.1"/>
    </source>
</evidence>
<dbReference type="Proteomes" id="UP000634660">
    <property type="component" value="Unassembled WGS sequence"/>
</dbReference>
<evidence type="ECO:0000313" key="4">
    <source>
        <dbReference type="Proteomes" id="UP000326831"/>
    </source>
</evidence>
<dbReference type="KEGG" id="ssub:CP968_26530"/>
<keyword evidence="4" id="KW-1185">Reference proteome</keyword>
<dbReference type="AlphaFoldDB" id="A0A5P2UX77"/>
<gene>
    <name evidence="3" type="ORF">CP968_26530</name>
    <name evidence="2" type="ORF">GCM10010371_54070</name>
</gene>
<name>A0A5P2UX77_9ACTN</name>
<dbReference type="Proteomes" id="UP000326831">
    <property type="component" value="Chromosome"/>
</dbReference>
<feature type="region of interest" description="Disordered" evidence="1">
    <location>
        <begin position="25"/>
        <end position="83"/>
    </location>
</feature>